<proteinExistence type="predicted"/>
<dbReference type="AlphaFoldDB" id="A0AAW1Q4P5"/>
<accession>A0AAW1Q4P5</accession>
<dbReference type="EMBL" id="JALJOR010000005">
    <property type="protein sequence ID" value="KAK9816969.1"/>
    <property type="molecule type" value="Genomic_DNA"/>
</dbReference>
<keyword evidence="2" id="KW-1185">Reference proteome</keyword>
<gene>
    <name evidence="1" type="ORF">WJX72_007618</name>
</gene>
<evidence type="ECO:0000313" key="2">
    <source>
        <dbReference type="Proteomes" id="UP001489004"/>
    </source>
</evidence>
<name>A0AAW1Q4P5_9CHLO</name>
<comment type="caution">
    <text evidence="1">The sequence shown here is derived from an EMBL/GenBank/DDBJ whole genome shotgun (WGS) entry which is preliminary data.</text>
</comment>
<dbReference type="Proteomes" id="UP001489004">
    <property type="component" value="Unassembled WGS sequence"/>
</dbReference>
<reference evidence="1 2" key="1">
    <citation type="journal article" date="2024" name="Nat. Commun.">
        <title>Phylogenomics reveals the evolutionary origins of lichenization in chlorophyte algae.</title>
        <authorList>
            <person name="Puginier C."/>
            <person name="Libourel C."/>
            <person name="Otte J."/>
            <person name="Skaloud P."/>
            <person name="Haon M."/>
            <person name="Grisel S."/>
            <person name="Petersen M."/>
            <person name="Berrin J.G."/>
            <person name="Delaux P.M."/>
            <person name="Dal Grande F."/>
            <person name="Keller J."/>
        </authorList>
    </citation>
    <scope>NUCLEOTIDE SEQUENCE [LARGE SCALE GENOMIC DNA]</scope>
    <source>
        <strain evidence="1 2">SAG 2043</strain>
    </source>
</reference>
<protein>
    <submittedName>
        <fullName evidence="1">Uncharacterized protein</fullName>
    </submittedName>
</protein>
<evidence type="ECO:0000313" key="1">
    <source>
        <dbReference type="EMBL" id="KAK9816969.1"/>
    </source>
</evidence>
<organism evidence="1 2">
    <name type="scientific">[Myrmecia] bisecta</name>
    <dbReference type="NCBI Taxonomy" id="41462"/>
    <lineage>
        <taxon>Eukaryota</taxon>
        <taxon>Viridiplantae</taxon>
        <taxon>Chlorophyta</taxon>
        <taxon>core chlorophytes</taxon>
        <taxon>Trebouxiophyceae</taxon>
        <taxon>Trebouxiales</taxon>
        <taxon>Trebouxiaceae</taxon>
        <taxon>Myrmecia</taxon>
    </lineage>
</organism>
<sequence length="137" mass="14529">MTRAQRPSQSTRLYLSNLSLDVNLESQLATGVEPPATLHVLGFLPADQLGCPPVTCMYTLQPLASTGSSEPAPLYVTLLSYLTGNSSGPLVAAVRTDLGRAGFLAAERAVTSEDAVVHRLVFSVLHFKINTATNACQ</sequence>